<evidence type="ECO:0000313" key="3">
    <source>
        <dbReference type="EMBL" id="QNH80566.1"/>
    </source>
</evidence>
<dbReference type="InterPro" id="IPR029044">
    <property type="entry name" value="Nucleotide-diphossugar_trans"/>
</dbReference>
<name>A0A7G8YVE1_9PSED</name>
<sequence length="301" mass="34469">MSGRLPRVAVLLAAYNGMNYIAEQVETILAQKDVDLTIFFSIDPSSDGTEDWVLELSKNNPKIIILPGGQRFGGAARNFYYLVREVDFSGFDYISFADQDDIWLEDKLTQAHRQLQIRACDAYSSNVLAFWPDGRESIINKAQPQVSHDYLFEAAGPGCTYVLTVQSALSMKSFMLKHWDEVNQVGLHDWFFYAWYRANGLCWFIDSEWRMRYRQHDGNQVGANKGLTAVLRRISLLRSGWYRTEVIRIAGLISPSSDRLVHILRVKGKLGLLELIPHIGQLRRRKSDRLFLCVVVLLGLF</sequence>
<dbReference type="Pfam" id="PF00535">
    <property type="entry name" value="Glycos_transf_2"/>
    <property type="match status" value="1"/>
</dbReference>
<dbReference type="Proteomes" id="UP000515277">
    <property type="component" value="Chromosome"/>
</dbReference>
<keyword evidence="1" id="KW-0997">Cell inner membrane</keyword>
<protein>
    <submittedName>
        <fullName evidence="3">Glycosyltransferase</fullName>
    </submittedName>
</protein>
<dbReference type="PANTHER" id="PTHR22916">
    <property type="entry name" value="GLYCOSYLTRANSFERASE"/>
    <property type="match status" value="1"/>
</dbReference>
<accession>A0A7G8YVE1</accession>
<reference evidence="4" key="1">
    <citation type="journal article" date="2020" name="Microbiol. Resour. Announc.">
        <title>Complete genome sequences of four natural Pseudomonas isolates that catabolize a wide range of aromatic compounds relevant to lignin valorization.</title>
        <authorList>
            <person name="Hatmaker E.A."/>
            <person name="Presley G."/>
            <person name="Cannon O."/>
            <person name="Guss A.M."/>
            <person name="Elkins J.G."/>
        </authorList>
    </citation>
    <scope>NUCLEOTIDE SEQUENCE [LARGE SCALE GENOMIC DNA]</scope>
    <source>
        <strain evidence="4">H1F5C</strain>
    </source>
</reference>
<proteinExistence type="predicted"/>
<evidence type="ECO:0000259" key="2">
    <source>
        <dbReference type="Pfam" id="PF00535"/>
    </source>
</evidence>
<dbReference type="PANTHER" id="PTHR22916:SF3">
    <property type="entry name" value="UDP-GLCNAC:BETAGAL BETA-1,3-N-ACETYLGLUCOSAMINYLTRANSFERASE-LIKE PROTEIN 1"/>
    <property type="match status" value="1"/>
</dbReference>
<gene>
    <name evidence="3" type="ORF">GGI48_02455</name>
</gene>
<evidence type="ECO:0000313" key="4">
    <source>
        <dbReference type="Proteomes" id="UP000515277"/>
    </source>
</evidence>
<dbReference type="SUPFAM" id="SSF53448">
    <property type="entry name" value="Nucleotide-diphospho-sugar transferases"/>
    <property type="match status" value="1"/>
</dbReference>
<keyword evidence="1" id="KW-1003">Cell membrane</keyword>
<dbReference type="InterPro" id="IPR001173">
    <property type="entry name" value="Glyco_trans_2-like"/>
</dbReference>
<dbReference type="AlphaFoldDB" id="A0A7G8YVE1"/>
<organism evidence="3 4">
    <name type="scientific">Pseudomonas protegens</name>
    <dbReference type="NCBI Taxonomy" id="380021"/>
    <lineage>
        <taxon>Bacteria</taxon>
        <taxon>Pseudomonadati</taxon>
        <taxon>Pseudomonadota</taxon>
        <taxon>Gammaproteobacteria</taxon>
        <taxon>Pseudomonadales</taxon>
        <taxon>Pseudomonadaceae</taxon>
        <taxon>Pseudomonas</taxon>
    </lineage>
</organism>
<dbReference type="Gene3D" id="3.90.550.10">
    <property type="entry name" value="Spore Coat Polysaccharide Biosynthesis Protein SpsA, Chain A"/>
    <property type="match status" value="1"/>
</dbReference>
<dbReference type="EMBL" id="CP060201">
    <property type="protein sequence ID" value="QNH80566.1"/>
    <property type="molecule type" value="Genomic_DNA"/>
</dbReference>
<keyword evidence="1" id="KW-0472">Membrane</keyword>
<dbReference type="GO" id="GO:0016758">
    <property type="term" value="F:hexosyltransferase activity"/>
    <property type="evidence" value="ECO:0007669"/>
    <property type="project" value="UniProtKB-ARBA"/>
</dbReference>
<feature type="domain" description="Glycosyltransferase 2-like" evidence="2">
    <location>
        <begin position="10"/>
        <end position="116"/>
    </location>
</feature>
<keyword evidence="3" id="KW-0808">Transferase</keyword>
<evidence type="ECO:0000256" key="1">
    <source>
        <dbReference type="ARBA" id="ARBA00022519"/>
    </source>
</evidence>